<dbReference type="PROSITE" id="PS00512">
    <property type="entry name" value="ALPHA_GALACTOSIDASE"/>
    <property type="match status" value="1"/>
</dbReference>
<evidence type="ECO:0000256" key="10">
    <source>
        <dbReference type="SAM" id="SignalP"/>
    </source>
</evidence>
<dbReference type="InterPro" id="IPR013780">
    <property type="entry name" value="Glyco_hydro_b"/>
</dbReference>
<organism evidence="12 13">
    <name type="scientific">Cymbomonas tetramitiformis</name>
    <dbReference type="NCBI Taxonomy" id="36881"/>
    <lineage>
        <taxon>Eukaryota</taxon>
        <taxon>Viridiplantae</taxon>
        <taxon>Chlorophyta</taxon>
        <taxon>Pyramimonadophyceae</taxon>
        <taxon>Pyramimonadales</taxon>
        <taxon>Pyramimonadaceae</taxon>
        <taxon>Cymbomonas</taxon>
    </lineage>
</organism>
<dbReference type="Pfam" id="PF16499">
    <property type="entry name" value="Melibiase_2"/>
    <property type="match status" value="2"/>
</dbReference>
<dbReference type="PROSITE" id="PS51670">
    <property type="entry name" value="SHKT"/>
    <property type="match status" value="1"/>
</dbReference>
<sequence length="610" mass="68166">MNVKRDPSRFCRWRLALAVLALQMYIIHALDNGVGQTPAMGWNSWNRFRCDIHEKMIREVADAMVSSGLRDAGYKYVNIDDCWMHKRNSKGEIVPFVNKFPSGMKALGDYLHARGLKFGVYSDTGNTTCEGYPGSWGHEKQDALTYASWGVDYLKFDYCAMDRVRETPKTVYSRMRDALNATGRPILYSLCNWGTGQPHLWGAEVGNSWRTGRDVFASWERSDVKALHLPNFLQSVLEAVDVQESYHPYAQPGAFNDADMLVVGLEGMYPYGIVDACPEHVKGCRPGQYVTREAWGQVGGLTVTEQRAHFALWCMMANPLILGNDPRDMSKQTIQILLAKEIIAINQDPLGRQGHRVHVEPRHEGRVEIWRKPLAHGRFAIMVLNGAAQQVRIRVSWSRDIGEAAHVWNREAAAVEDPCQDKDKNCPSWAAGGECEKNAGFMMGACLKSCPNACDSPDDLGPQATALVRDAWMESNVGMFTGGMEVTHVEAHEARVYVVEFVEPGTPMPVEDFPKPFKHTPDTAREQERSTMPPPRSPEPRRVDDVAAILKQEGVDAGETEVTGGFSASHFSDYERAAYLVVGAFAGILISTIMSRVRAVRRKKSARRLV</sequence>
<feature type="transmembrane region" description="Helical" evidence="9">
    <location>
        <begin position="577"/>
        <end position="597"/>
    </location>
</feature>
<dbReference type="InterPro" id="IPR013785">
    <property type="entry name" value="Aldolase_TIM"/>
</dbReference>
<dbReference type="GO" id="GO:0005975">
    <property type="term" value="P:carbohydrate metabolic process"/>
    <property type="evidence" value="ECO:0007669"/>
    <property type="project" value="InterPro"/>
</dbReference>
<proteinExistence type="inferred from homology"/>
<evidence type="ECO:0000256" key="8">
    <source>
        <dbReference type="SAM" id="MobiDB-lite"/>
    </source>
</evidence>
<feature type="compositionally biased region" description="Basic and acidic residues" evidence="8">
    <location>
        <begin position="512"/>
        <end position="529"/>
    </location>
</feature>
<dbReference type="PRINTS" id="PR00740">
    <property type="entry name" value="GLHYDRLASE27"/>
</dbReference>
<keyword evidence="9" id="KW-0472">Membrane</keyword>
<dbReference type="EMBL" id="LGRX02022536">
    <property type="protein sequence ID" value="KAK3255501.1"/>
    <property type="molecule type" value="Genomic_DNA"/>
</dbReference>
<dbReference type="InterPro" id="IPR003582">
    <property type="entry name" value="ShKT_dom"/>
</dbReference>
<keyword evidence="5 7" id="KW-0378">Hydrolase</keyword>
<keyword evidence="13" id="KW-1185">Reference proteome</keyword>
<evidence type="ECO:0000256" key="4">
    <source>
        <dbReference type="ARBA" id="ARBA00022729"/>
    </source>
</evidence>
<dbReference type="PANTHER" id="PTHR11452:SF75">
    <property type="entry name" value="ALPHA-GALACTOSIDASE MEL1"/>
    <property type="match status" value="1"/>
</dbReference>
<feature type="region of interest" description="Disordered" evidence="8">
    <location>
        <begin position="510"/>
        <end position="542"/>
    </location>
</feature>
<evidence type="ECO:0000256" key="2">
    <source>
        <dbReference type="ARBA" id="ARBA00009743"/>
    </source>
</evidence>
<keyword evidence="9" id="KW-1133">Transmembrane helix</keyword>
<reference evidence="12 13" key="1">
    <citation type="journal article" date="2015" name="Genome Biol. Evol.">
        <title>Comparative Genomics of a Bacterivorous Green Alga Reveals Evolutionary Causalities and Consequences of Phago-Mixotrophic Mode of Nutrition.</title>
        <authorList>
            <person name="Burns J.A."/>
            <person name="Paasch A."/>
            <person name="Narechania A."/>
            <person name="Kim E."/>
        </authorList>
    </citation>
    <scope>NUCLEOTIDE SEQUENCE [LARGE SCALE GENOMIC DNA]</scope>
    <source>
        <strain evidence="12 13">PLY_AMNH</strain>
    </source>
</reference>
<comment type="catalytic activity">
    <reaction evidence="1 7">
        <text>Hydrolysis of terminal, non-reducing alpha-D-galactose residues in alpha-D-galactosides, including galactose oligosaccharides, galactomannans and galactolipids.</text>
        <dbReference type="EC" id="3.2.1.22"/>
    </reaction>
</comment>
<dbReference type="InterPro" id="IPR000111">
    <property type="entry name" value="Glyco_hydro_27/36_CS"/>
</dbReference>
<evidence type="ECO:0000259" key="11">
    <source>
        <dbReference type="PROSITE" id="PS51670"/>
    </source>
</evidence>
<name>A0AAE0F9T1_9CHLO</name>
<dbReference type="Proteomes" id="UP001190700">
    <property type="component" value="Unassembled WGS sequence"/>
</dbReference>
<evidence type="ECO:0000256" key="7">
    <source>
        <dbReference type="RuleBase" id="RU361168"/>
    </source>
</evidence>
<evidence type="ECO:0000256" key="9">
    <source>
        <dbReference type="SAM" id="Phobius"/>
    </source>
</evidence>
<dbReference type="Pfam" id="PF01549">
    <property type="entry name" value="ShK"/>
    <property type="match status" value="1"/>
</dbReference>
<gene>
    <name evidence="12" type="ORF">CYMTET_35318</name>
</gene>
<dbReference type="EC" id="3.2.1.22" evidence="3 7"/>
<keyword evidence="7" id="KW-1015">Disulfide bond</keyword>
<dbReference type="AlphaFoldDB" id="A0AAE0F9T1"/>
<dbReference type="SUPFAM" id="SSF51011">
    <property type="entry name" value="Glycosyl hydrolase domain"/>
    <property type="match status" value="1"/>
</dbReference>
<protein>
    <recommendedName>
        <fullName evidence="3 7">Alpha-galactosidase</fullName>
        <ecNumber evidence="3 7">3.2.1.22</ecNumber>
    </recommendedName>
    <alternativeName>
        <fullName evidence="7">Melibiase</fullName>
    </alternativeName>
</protein>
<keyword evidence="6 7" id="KW-0326">Glycosidase</keyword>
<evidence type="ECO:0000256" key="5">
    <source>
        <dbReference type="ARBA" id="ARBA00022801"/>
    </source>
</evidence>
<dbReference type="InterPro" id="IPR002241">
    <property type="entry name" value="Glyco_hydro_27"/>
</dbReference>
<dbReference type="PANTHER" id="PTHR11452">
    <property type="entry name" value="ALPHA-GALACTOSIDASE/ALPHA-N-ACETYLGALACTOSAMINIDASE"/>
    <property type="match status" value="1"/>
</dbReference>
<dbReference type="SUPFAM" id="SSF51445">
    <property type="entry name" value="(Trans)glycosidases"/>
    <property type="match status" value="1"/>
</dbReference>
<dbReference type="InterPro" id="IPR017853">
    <property type="entry name" value="GH"/>
</dbReference>
<dbReference type="GO" id="GO:0004557">
    <property type="term" value="F:alpha-galactosidase activity"/>
    <property type="evidence" value="ECO:0007669"/>
    <property type="project" value="UniProtKB-EC"/>
</dbReference>
<evidence type="ECO:0000313" key="13">
    <source>
        <dbReference type="Proteomes" id="UP001190700"/>
    </source>
</evidence>
<feature type="chain" id="PRO_5042032969" description="Alpha-galactosidase" evidence="10">
    <location>
        <begin position="30"/>
        <end position="610"/>
    </location>
</feature>
<dbReference type="CDD" id="cd14792">
    <property type="entry name" value="GH27"/>
    <property type="match status" value="1"/>
</dbReference>
<dbReference type="InterPro" id="IPR041233">
    <property type="entry name" value="Melibiase_C"/>
</dbReference>
<comment type="caution">
    <text evidence="12">The sequence shown here is derived from an EMBL/GenBank/DDBJ whole genome shotgun (WGS) entry which is preliminary data.</text>
</comment>
<evidence type="ECO:0000256" key="6">
    <source>
        <dbReference type="ARBA" id="ARBA00023295"/>
    </source>
</evidence>
<comment type="similarity">
    <text evidence="2 7">Belongs to the glycosyl hydrolase 27 family.</text>
</comment>
<dbReference type="Pfam" id="PF17801">
    <property type="entry name" value="Melibiase_C"/>
    <property type="match status" value="1"/>
</dbReference>
<evidence type="ECO:0000256" key="3">
    <source>
        <dbReference type="ARBA" id="ARBA00012755"/>
    </source>
</evidence>
<keyword evidence="4 10" id="KW-0732">Signal</keyword>
<keyword evidence="9" id="KW-0812">Transmembrane</keyword>
<dbReference type="Gene3D" id="3.20.20.70">
    <property type="entry name" value="Aldolase class I"/>
    <property type="match status" value="1"/>
</dbReference>
<feature type="domain" description="ShKT" evidence="11">
    <location>
        <begin position="419"/>
        <end position="454"/>
    </location>
</feature>
<evidence type="ECO:0000313" key="12">
    <source>
        <dbReference type="EMBL" id="KAK3255501.1"/>
    </source>
</evidence>
<dbReference type="Gene3D" id="2.60.40.1180">
    <property type="entry name" value="Golgi alpha-mannosidase II"/>
    <property type="match status" value="1"/>
</dbReference>
<accession>A0AAE0F9T1</accession>
<evidence type="ECO:0000256" key="1">
    <source>
        <dbReference type="ARBA" id="ARBA00001255"/>
    </source>
</evidence>
<feature type="signal peptide" evidence="10">
    <location>
        <begin position="1"/>
        <end position="29"/>
    </location>
</feature>